<keyword evidence="3" id="KW-0574">Periplasm</keyword>
<name>A0ABW4MX32_9CAUL</name>
<dbReference type="InterPro" id="IPR013974">
    <property type="entry name" value="SAF"/>
</dbReference>
<dbReference type="InterPro" id="IPR039246">
    <property type="entry name" value="Flagellar_FlgA"/>
</dbReference>
<dbReference type="Gene3D" id="2.30.30.760">
    <property type="match status" value="1"/>
</dbReference>
<dbReference type="Pfam" id="PF13144">
    <property type="entry name" value="ChapFlgA"/>
    <property type="match status" value="1"/>
</dbReference>
<evidence type="ECO:0000313" key="6">
    <source>
        <dbReference type="EMBL" id="MFD1782171.1"/>
    </source>
</evidence>
<comment type="subcellular location">
    <subcellularLocation>
        <location evidence="1">Periplasm</location>
    </subcellularLocation>
</comment>
<keyword evidence="6" id="KW-0282">Flagellum</keyword>
<accession>A0ABW4MX32</accession>
<gene>
    <name evidence="6" type="primary">flgA</name>
    <name evidence="6" type="ORF">ACFSC0_02100</name>
</gene>
<evidence type="ECO:0000259" key="5">
    <source>
        <dbReference type="SMART" id="SM00858"/>
    </source>
</evidence>
<keyword evidence="6" id="KW-0969">Cilium</keyword>
<comment type="caution">
    <text evidence="6">The sequence shown here is derived from an EMBL/GenBank/DDBJ whole genome shotgun (WGS) entry which is preliminary data.</text>
</comment>
<dbReference type="CDD" id="cd11614">
    <property type="entry name" value="SAF_CpaB_FlgA_like"/>
    <property type="match status" value="1"/>
</dbReference>
<evidence type="ECO:0000256" key="1">
    <source>
        <dbReference type="ARBA" id="ARBA00004418"/>
    </source>
</evidence>
<evidence type="ECO:0000256" key="2">
    <source>
        <dbReference type="ARBA" id="ARBA00022729"/>
    </source>
</evidence>
<evidence type="ECO:0000256" key="4">
    <source>
        <dbReference type="SAM" id="SignalP"/>
    </source>
</evidence>
<dbReference type="InterPro" id="IPR017585">
    <property type="entry name" value="SAF_FlgA"/>
</dbReference>
<reference evidence="7" key="1">
    <citation type="journal article" date="2019" name="Int. J. Syst. Evol. Microbiol.">
        <title>The Global Catalogue of Microorganisms (GCM) 10K type strain sequencing project: providing services to taxonomists for standard genome sequencing and annotation.</title>
        <authorList>
            <consortium name="The Broad Institute Genomics Platform"/>
            <consortium name="The Broad Institute Genome Sequencing Center for Infectious Disease"/>
            <person name="Wu L."/>
            <person name="Ma J."/>
        </authorList>
    </citation>
    <scope>NUCLEOTIDE SEQUENCE [LARGE SCALE GENOMIC DNA]</scope>
    <source>
        <strain evidence="7">DFY28</strain>
    </source>
</reference>
<proteinExistence type="predicted"/>
<dbReference type="PANTHER" id="PTHR36307">
    <property type="entry name" value="FLAGELLA BASAL BODY P-RING FORMATION PROTEIN FLGA"/>
    <property type="match status" value="1"/>
</dbReference>
<feature type="signal peptide" evidence="4">
    <location>
        <begin position="1"/>
        <end position="26"/>
    </location>
</feature>
<organism evidence="6 7">
    <name type="scientific">Phenylobacterium terrae</name>
    <dbReference type="NCBI Taxonomy" id="2665495"/>
    <lineage>
        <taxon>Bacteria</taxon>
        <taxon>Pseudomonadati</taxon>
        <taxon>Pseudomonadota</taxon>
        <taxon>Alphaproteobacteria</taxon>
        <taxon>Caulobacterales</taxon>
        <taxon>Caulobacteraceae</taxon>
        <taxon>Phenylobacterium</taxon>
    </lineage>
</organism>
<dbReference type="EMBL" id="JBHUEY010000001">
    <property type="protein sequence ID" value="MFD1782171.1"/>
    <property type="molecule type" value="Genomic_DNA"/>
</dbReference>
<feature type="chain" id="PRO_5047305476" evidence="4">
    <location>
        <begin position="27"/>
        <end position="253"/>
    </location>
</feature>
<dbReference type="NCBIfam" id="TIGR03170">
    <property type="entry name" value="flgA_cterm"/>
    <property type="match status" value="1"/>
</dbReference>
<evidence type="ECO:0000256" key="3">
    <source>
        <dbReference type="ARBA" id="ARBA00022764"/>
    </source>
</evidence>
<dbReference type="Gene3D" id="3.90.1210.10">
    <property type="entry name" value="Antifreeze-like/N-acetylneuraminic acid synthase C-terminal domain"/>
    <property type="match status" value="1"/>
</dbReference>
<sequence length="253" mass="25323">MVRKVKVLAGALAGLASVVWVSWACAGVPVVLKAQTVDDDGVVTLGDLFEGAGEAANVPVAAKPGRSVMLHAAAVQSLARRSGLDWPNAQGLRLIAVRSGETGAAAAPAATAVRGNVEVLTYARSLAAGEIVGPEDLVWAKAAAAPADAPSDAERVIGLAAKRPLRAGAAVSARDVSAPQVIKKGDMVLVTYADGQISLTLQAKAVGAAAAGESFNVQNPSSGKVLQAVATGPGEAVVGPAALQLRARTFASR</sequence>
<dbReference type="PANTHER" id="PTHR36307:SF1">
    <property type="entry name" value="FLAGELLA BASAL BODY P-RING FORMATION PROTEIN FLGA"/>
    <property type="match status" value="1"/>
</dbReference>
<protein>
    <submittedName>
        <fullName evidence="6">Flagellar basal body P-ring formation chaperone FlgA</fullName>
    </submittedName>
</protein>
<keyword evidence="6" id="KW-0966">Cell projection</keyword>
<keyword evidence="2 4" id="KW-0732">Signal</keyword>
<dbReference type="Proteomes" id="UP001597237">
    <property type="component" value="Unassembled WGS sequence"/>
</dbReference>
<dbReference type="SMART" id="SM00858">
    <property type="entry name" value="SAF"/>
    <property type="match status" value="1"/>
</dbReference>
<feature type="domain" description="SAF" evidence="5">
    <location>
        <begin position="117"/>
        <end position="177"/>
    </location>
</feature>
<dbReference type="RefSeq" id="WP_377281002.1">
    <property type="nucleotide sequence ID" value="NZ_JBHRSI010000003.1"/>
</dbReference>
<keyword evidence="7" id="KW-1185">Reference proteome</keyword>
<evidence type="ECO:0000313" key="7">
    <source>
        <dbReference type="Proteomes" id="UP001597237"/>
    </source>
</evidence>